<keyword evidence="2" id="KW-1185">Reference proteome</keyword>
<dbReference type="InParanoid" id="A0A0J6X0D8"/>
<evidence type="ECO:0000313" key="2">
    <source>
        <dbReference type="Proteomes" id="UP000036503"/>
    </source>
</evidence>
<dbReference type="AlphaFoldDB" id="A0A0J6X0D8"/>
<protein>
    <submittedName>
        <fullName evidence="1">Uncharacterized protein</fullName>
    </submittedName>
</protein>
<dbReference type="RefSeq" id="WP_048513066.1">
    <property type="nucleotide sequence ID" value="NZ_FUXD01000010.1"/>
</dbReference>
<organism evidence="1 2">
    <name type="scientific">Megasphaera cerevisiae DSM 20462</name>
    <dbReference type="NCBI Taxonomy" id="1122219"/>
    <lineage>
        <taxon>Bacteria</taxon>
        <taxon>Bacillati</taxon>
        <taxon>Bacillota</taxon>
        <taxon>Negativicutes</taxon>
        <taxon>Veillonellales</taxon>
        <taxon>Veillonellaceae</taxon>
        <taxon>Megasphaera</taxon>
    </lineage>
</organism>
<dbReference type="PATRIC" id="fig|1122219.3.peg.1110"/>
<accession>A0A0J6X0D8</accession>
<dbReference type="EMBL" id="LEKT01000003">
    <property type="protein sequence ID" value="KMO87612.1"/>
    <property type="molecule type" value="Genomic_DNA"/>
</dbReference>
<dbReference type="SUPFAM" id="SSF47413">
    <property type="entry name" value="lambda repressor-like DNA-binding domains"/>
    <property type="match status" value="1"/>
</dbReference>
<dbReference type="OrthoDB" id="1783193at2"/>
<proteinExistence type="predicted"/>
<gene>
    <name evidence="1" type="ORF">AB840_01540</name>
</gene>
<reference evidence="1 2" key="1">
    <citation type="submission" date="2015-06" db="EMBL/GenBank/DDBJ databases">
        <title>Draft genome sequence of beer spoilage bacterium Megasphaera cerevisiae type strain 20462.</title>
        <authorList>
            <person name="Kutumbaka K."/>
            <person name="Pasmowitz J."/>
            <person name="Mategko J."/>
            <person name="Reyes D."/>
            <person name="Friedrich A."/>
            <person name="Han S."/>
            <person name="Martens-Habbena W."/>
            <person name="Neal-McKinney J."/>
            <person name="Janagama H.K."/>
            <person name="Nadala C."/>
            <person name="Samadpour M."/>
        </authorList>
    </citation>
    <scope>NUCLEOTIDE SEQUENCE [LARGE SCALE GENOMIC DNA]</scope>
    <source>
        <strain evidence="1 2">DSM 20462</strain>
    </source>
</reference>
<dbReference type="GO" id="GO:0003677">
    <property type="term" value="F:DNA binding"/>
    <property type="evidence" value="ECO:0007669"/>
    <property type="project" value="InterPro"/>
</dbReference>
<dbReference type="Proteomes" id="UP000036503">
    <property type="component" value="Unassembled WGS sequence"/>
</dbReference>
<dbReference type="InterPro" id="IPR010982">
    <property type="entry name" value="Lambda_DNA-bd_dom_sf"/>
</dbReference>
<name>A0A0J6X0D8_9FIRM</name>
<sequence>MPSETYASALKKIIKFTKIKFTYLAEHIGYDVSYISKWSSGAKLPSSRAIDRINTEIGVYFANSILRQEKKELFCKMFVLPADTKDLAFEITQYLNNAYRATLQTQQVHTSENRSTVRMVTGNHNISQFFSEILQKRLHTLTGEQELIIYGEFFSLYDAGFWSYLDTPTLVCSRMKIQVGLNLDRLEKNLQEVATLYMILNKYLNYDFTFYDMHDMEDACLIILKNEFVIQYAIQSSQGITLCTYTDTPVALHDIYERFCIQKLNKKALLTTLTSPWSIDSGYRSAFYATYKFFFFLTNGLEYLLPSSVFDDMMKQLPPEKFFSIERLRITWEELLNKAELHIMMPTTSLMRYLETGYIDLTDIEYKMNVDERKAHIANVLATMKKNPKITAGVINLSSKIPFYQEANLSFYSNYKTSFFKKNPQHIQNESNPFYVILAPRLHAILLNFFQQLKESSQYREYSQEELSQKYTVYTPLIEKIFSLHS</sequence>
<evidence type="ECO:0000313" key="1">
    <source>
        <dbReference type="EMBL" id="KMO87612.1"/>
    </source>
</evidence>
<comment type="caution">
    <text evidence="1">The sequence shown here is derived from an EMBL/GenBank/DDBJ whole genome shotgun (WGS) entry which is preliminary data.</text>
</comment>